<dbReference type="InterPro" id="IPR036047">
    <property type="entry name" value="F-box-like_dom_sf"/>
</dbReference>
<dbReference type="InterPro" id="IPR006527">
    <property type="entry name" value="F-box-assoc_dom_typ1"/>
</dbReference>
<dbReference type="NCBIfam" id="TIGR01640">
    <property type="entry name" value="F_box_assoc_1"/>
    <property type="match status" value="1"/>
</dbReference>
<dbReference type="PANTHER" id="PTHR31672">
    <property type="entry name" value="BNACNNG10540D PROTEIN"/>
    <property type="match status" value="1"/>
</dbReference>
<proteinExistence type="predicted"/>
<name>A0A9P0YLU6_CUSEU</name>
<organism evidence="2 3">
    <name type="scientific">Cuscuta europaea</name>
    <name type="common">European dodder</name>
    <dbReference type="NCBI Taxonomy" id="41803"/>
    <lineage>
        <taxon>Eukaryota</taxon>
        <taxon>Viridiplantae</taxon>
        <taxon>Streptophyta</taxon>
        <taxon>Embryophyta</taxon>
        <taxon>Tracheophyta</taxon>
        <taxon>Spermatophyta</taxon>
        <taxon>Magnoliopsida</taxon>
        <taxon>eudicotyledons</taxon>
        <taxon>Gunneridae</taxon>
        <taxon>Pentapetalae</taxon>
        <taxon>asterids</taxon>
        <taxon>lamiids</taxon>
        <taxon>Solanales</taxon>
        <taxon>Convolvulaceae</taxon>
        <taxon>Cuscuteae</taxon>
        <taxon>Cuscuta</taxon>
        <taxon>Cuscuta subgen. Cuscuta</taxon>
    </lineage>
</organism>
<dbReference type="PANTHER" id="PTHR31672:SF13">
    <property type="entry name" value="F-BOX PROTEIN CPR30-LIKE"/>
    <property type="match status" value="1"/>
</dbReference>
<evidence type="ECO:0000259" key="1">
    <source>
        <dbReference type="SMART" id="SM00256"/>
    </source>
</evidence>
<keyword evidence="3" id="KW-1185">Reference proteome</keyword>
<dbReference type="SUPFAM" id="SSF81383">
    <property type="entry name" value="F-box domain"/>
    <property type="match status" value="1"/>
</dbReference>
<dbReference type="Pfam" id="PF00646">
    <property type="entry name" value="F-box"/>
    <property type="match status" value="1"/>
</dbReference>
<dbReference type="CDD" id="cd22157">
    <property type="entry name" value="F-box_AtFBW1-like"/>
    <property type="match status" value="1"/>
</dbReference>
<sequence>MKREEMDSGIPYLQEEILTNILKRLPVKSLVRFRCVCRFWKHHFNAPSFILDHLTYSSHQIPSLITDLEGTSNSYSPDLDMDLRGALDGHPTGSIRPYRIIGSCDGLLCVQTDLLDSVSPTLSVWNPAIREVMQVPRSITISGVSFCNLAFGFSPSVNDYKIVKIYTAMDAVVSRVEVYSLATNSWRDIEFGILKGGYFFTESLNVSGSIFWLTWKPDLELEEGWTQCALAIVSFDLTLEEFKLVPTPPLSEYGVPKLNVYENRLALLHSSSAPNSSAIDLWVFEEGIGASWSKKVTFGPYPYSLEPLTIFRNQIVGSAFNISKVRCMEEEGMEEEEEEKRTYDIFLINLTFNEFIVIVLLNMLKVFCPRAISSIGTLDSMCYMDQKTVEILKILVFMFIHCLFTKQLLMS</sequence>
<comment type="caution">
    <text evidence="2">The sequence shown here is derived from an EMBL/GenBank/DDBJ whole genome shotgun (WGS) entry which is preliminary data.</text>
</comment>
<feature type="domain" description="F-box" evidence="1">
    <location>
        <begin position="13"/>
        <end position="53"/>
    </location>
</feature>
<dbReference type="InterPro" id="IPR050796">
    <property type="entry name" value="SCF_F-box_component"/>
</dbReference>
<dbReference type="Pfam" id="PF07734">
    <property type="entry name" value="FBA_1"/>
    <property type="match status" value="1"/>
</dbReference>
<evidence type="ECO:0000313" key="3">
    <source>
        <dbReference type="Proteomes" id="UP001152484"/>
    </source>
</evidence>
<dbReference type="SMART" id="SM00256">
    <property type="entry name" value="FBOX"/>
    <property type="match status" value="1"/>
</dbReference>
<dbReference type="InterPro" id="IPR001810">
    <property type="entry name" value="F-box_dom"/>
</dbReference>
<accession>A0A9P0YLU6</accession>
<dbReference type="Proteomes" id="UP001152484">
    <property type="component" value="Unassembled WGS sequence"/>
</dbReference>
<dbReference type="InterPro" id="IPR017451">
    <property type="entry name" value="F-box-assoc_interact_dom"/>
</dbReference>
<dbReference type="Gene3D" id="1.20.1280.50">
    <property type="match status" value="1"/>
</dbReference>
<dbReference type="EMBL" id="CAMAPE010000005">
    <property type="protein sequence ID" value="CAH9067361.1"/>
    <property type="molecule type" value="Genomic_DNA"/>
</dbReference>
<dbReference type="OrthoDB" id="910659at2759"/>
<dbReference type="AlphaFoldDB" id="A0A9P0YLU6"/>
<reference evidence="2" key="1">
    <citation type="submission" date="2022-07" db="EMBL/GenBank/DDBJ databases">
        <authorList>
            <person name="Macas J."/>
            <person name="Novak P."/>
            <person name="Neumann P."/>
        </authorList>
    </citation>
    <scope>NUCLEOTIDE SEQUENCE</scope>
</reference>
<evidence type="ECO:0000313" key="2">
    <source>
        <dbReference type="EMBL" id="CAH9067361.1"/>
    </source>
</evidence>
<protein>
    <recommendedName>
        <fullName evidence="1">F-box domain-containing protein</fullName>
    </recommendedName>
</protein>
<gene>
    <name evidence="2" type="ORF">CEURO_LOCUS2527</name>
</gene>